<dbReference type="Proteomes" id="UP000002770">
    <property type="component" value="Unassembled WGS sequence"/>
</dbReference>
<dbReference type="EMBL" id="JH413847">
    <property type="protein sequence ID" value="EHL29470.1"/>
    <property type="molecule type" value="Genomic_DNA"/>
</dbReference>
<proteinExistence type="predicted"/>
<accession>G9ET03</accession>
<reference evidence="1 2" key="1">
    <citation type="journal article" date="2011" name="BMC Genomics">
        <title>Insight into cross-talk between intra-amoebal pathogens.</title>
        <authorList>
            <person name="Gimenez G."/>
            <person name="Bertelli C."/>
            <person name="Moliner C."/>
            <person name="Robert C."/>
            <person name="Raoult D."/>
            <person name="Fournier P.E."/>
            <person name="Greub G."/>
        </authorList>
    </citation>
    <scope>NUCLEOTIDE SEQUENCE [LARGE SCALE GENOMIC DNA]</scope>
    <source>
        <strain evidence="1 2">LLAP12</strain>
    </source>
</reference>
<evidence type="ECO:0000313" key="2">
    <source>
        <dbReference type="Proteomes" id="UP000002770"/>
    </source>
</evidence>
<keyword evidence="2" id="KW-1185">Reference proteome</keyword>
<evidence type="ECO:0000313" key="1">
    <source>
        <dbReference type="EMBL" id="EHL29470.1"/>
    </source>
</evidence>
<organism evidence="1 2">
    <name type="scientific">Legionella drancourtii LLAP12</name>
    <dbReference type="NCBI Taxonomy" id="658187"/>
    <lineage>
        <taxon>Bacteria</taxon>
        <taxon>Pseudomonadati</taxon>
        <taxon>Pseudomonadota</taxon>
        <taxon>Gammaproteobacteria</taxon>
        <taxon>Legionellales</taxon>
        <taxon>Legionellaceae</taxon>
        <taxon>Legionella</taxon>
    </lineage>
</organism>
<dbReference type="InParanoid" id="G9ET03"/>
<gene>
    <name evidence="1" type="ORF">LDG_8432</name>
</gene>
<protein>
    <submittedName>
        <fullName evidence="1">Uncharacterized protein</fullName>
    </submittedName>
</protein>
<sequence>MKVLAQRKTSDAEILKILSDFAPDVKYILAAGGVKEIRLCLKENPFFAYFVRLVQGKKPRSAK</sequence>
<dbReference type="AlphaFoldDB" id="G9ET03"/>
<name>G9ET03_9GAMM</name>
<dbReference type="HOGENOM" id="CLU_2880344_0_0_6"/>